<dbReference type="Gene3D" id="1.10.3730.20">
    <property type="match status" value="1"/>
</dbReference>
<feature type="transmembrane region" description="Helical" evidence="7">
    <location>
        <begin position="202"/>
        <end position="222"/>
    </location>
</feature>
<proteinExistence type="inferred from homology"/>
<accession>D0LKN6</accession>
<reference evidence="9 10" key="1">
    <citation type="journal article" date="2010" name="Stand. Genomic Sci.">
        <title>Complete genome sequence of Haliangium ochraceum type strain (SMP-2).</title>
        <authorList>
            <consortium name="US DOE Joint Genome Institute (JGI-PGF)"/>
            <person name="Ivanova N."/>
            <person name="Daum C."/>
            <person name="Lang E."/>
            <person name="Abt B."/>
            <person name="Kopitz M."/>
            <person name="Saunders E."/>
            <person name="Lapidus A."/>
            <person name="Lucas S."/>
            <person name="Glavina Del Rio T."/>
            <person name="Nolan M."/>
            <person name="Tice H."/>
            <person name="Copeland A."/>
            <person name="Cheng J.F."/>
            <person name="Chen F."/>
            <person name="Bruce D."/>
            <person name="Goodwin L."/>
            <person name="Pitluck S."/>
            <person name="Mavromatis K."/>
            <person name="Pati A."/>
            <person name="Mikhailova N."/>
            <person name="Chen A."/>
            <person name="Palaniappan K."/>
            <person name="Land M."/>
            <person name="Hauser L."/>
            <person name="Chang Y.J."/>
            <person name="Jeffries C.D."/>
            <person name="Detter J.C."/>
            <person name="Brettin T."/>
            <person name="Rohde M."/>
            <person name="Goker M."/>
            <person name="Bristow J."/>
            <person name="Markowitz V."/>
            <person name="Eisen J.A."/>
            <person name="Hugenholtz P."/>
            <person name="Kyrpides N.C."/>
            <person name="Klenk H.P."/>
        </authorList>
    </citation>
    <scope>NUCLEOTIDE SEQUENCE [LARGE SCALE GENOMIC DNA]</scope>
    <source>
        <strain evidence="10">DSM 14365 / CIP 107738 / JCM 11303 / AJ 13395 / SMP-2</strain>
    </source>
</reference>
<feature type="transmembrane region" description="Helical" evidence="7">
    <location>
        <begin position="115"/>
        <end position="137"/>
    </location>
</feature>
<dbReference type="Pfam" id="PF00892">
    <property type="entry name" value="EamA"/>
    <property type="match status" value="2"/>
</dbReference>
<comment type="similarity">
    <text evidence="2">Belongs to the EamA transporter family.</text>
</comment>
<name>D0LKN6_HALO1</name>
<dbReference type="GO" id="GO:0016020">
    <property type="term" value="C:membrane"/>
    <property type="evidence" value="ECO:0007669"/>
    <property type="project" value="UniProtKB-SubCell"/>
</dbReference>
<dbReference type="PANTHER" id="PTHR32322:SF2">
    <property type="entry name" value="EAMA DOMAIN-CONTAINING PROTEIN"/>
    <property type="match status" value="1"/>
</dbReference>
<dbReference type="InterPro" id="IPR037185">
    <property type="entry name" value="EmrE-like"/>
</dbReference>
<keyword evidence="3 7" id="KW-0812">Transmembrane</keyword>
<keyword evidence="10" id="KW-1185">Reference proteome</keyword>
<dbReference type="AlphaFoldDB" id="D0LKN6"/>
<evidence type="ECO:0000313" key="9">
    <source>
        <dbReference type="EMBL" id="ACY15084.1"/>
    </source>
</evidence>
<dbReference type="PANTHER" id="PTHR32322">
    <property type="entry name" value="INNER MEMBRANE TRANSPORTER"/>
    <property type="match status" value="1"/>
</dbReference>
<feature type="transmembrane region" description="Helical" evidence="7">
    <location>
        <begin position="42"/>
        <end position="61"/>
    </location>
</feature>
<feature type="transmembrane region" description="Helical" evidence="7">
    <location>
        <begin position="144"/>
        <end position="165"/>
    </location>
</feature>
<dbReference type="InterPro" id="IPR050638">
    <property type="entry name" value="AA-Vitamin_Transporters"/>
</dbReference>
<keyword evidence="4 7" id="KW-1133">Transmembrane helix</keyword>
<gene>
    <name evidence="9" type="ordered locus">Hoch_2550</name>
</gene>
<organism evidence="9 10">
    <name type="scientific">Haliangium ochraceum (strain DSM 14365 / JCM 11303 / SMP-2)</name>
    <dbReference type="NCBI Taxonomy" id="502025"/>
    <lineage>
        <taxon>Bacteria</taxon>
        <taxon>Pseudomonadati</taxon>
        <taxon>Myxococcota</taxon>
        <taxon>Polyangia</taxon>
        <taxon>Haliangiales</taxon>
        <taxon>Kofleriaceae</taxon>
        <taxon>Haliangium</taxon>
    </lineage>
</organism>
<evidence type="ECO:0000256" key="7">
    <source>
        <dbReference type="SAM" id="Phobius"/>
    </source>
</evidence>
<dbReference type="KEGG" id="hoh:Hoch_2550"/>
<feature type="transmembrane region" description="Helical" evidence="7">
    <location>
        <begin position="234"/>
        <end position="255"/>
    </location>
</feature>
<feature type="transmembrane region" description="Helical" evidence="7">
    <location>
        <begin position="86"/>
        <end position="109"/>
    </location>
</feature>
<evidence type="ECO:0000256" key="3">
    <source>
        <dbReference type="ARBA" id="ARBA00022692"/>
    </source>
</evidence>
<dbReference type="HOGENOM" id="CLU_820769_0_0_7"/>
<evidence type="ECO:0000256" key="6">
    <source>
        <dbReference type="SAM" id="MobiDB-lite"/>
    </source>
</evidence>
<sequence>MRCVNAPSSVRRGVLLALLSALGVGAFFVPYKLAGERAPRDIVVFAMLIAAALLNTLSSVAERRLRRERAPAPDAQAKAAAPSRRLTWVVALVLGVLTVVGNWAVALALRHIDPGLVSVTQQTQVVYIALASALFLGERITPRFALGVLVALAGFAIMQLPGGAATPGADGAVPLRGVLWTLLSAVAFGSMHVLIRKVIHRIDALFVNALRLWLGVAALALVPGNISGVLALPAAVWGLAALSALLGPFLSRLSLMFAVRYISASHSSLITLASPVFAFGFGFVLLGLAPTAYELGGGLLILAGVSVPLLERAAHEPALAEPAGEADGSGRAPPRSRD</sequence>
<dbReference type="STRING" id="502025.Hoch_2550"/>
<evidence type="ECO:0000313" key="10">
    <source>
        <dbReference type="Proteomes" id="UP000001880"/>
    </source>
</evidence>
<dbReference type="SUPFAM" id="SSF103481">
    <property type="entry name" value="Multidrug resistance efflux transporter EmrE"/>
    <property type="match status" value="2"/>
</dbReference>
<feature type="region of interest" description="Disordered" evidence="6">
    <location>
        <begin position="318"/>
        <end position="338"/>
    </location>
</feature>
<comment type="subcellular location">
    <subcellularLocation>
        <location evidence="1">Membrane</location>
        <topology evidence="1">Multi-pass membrane protein</topology>
    </subcellularLocation>
</comment>
<feature type="transmembrane region" description="Helical" evidence="7">
    <location>
        <begin position="177"/>
        <end position="195"/>
    </location>
</feature>
<evidence type="ECO:0000256" key="2">
    <source>
        <dbReference type="ARBA" id="ARBA00007362"/>
    </source>
</evidence>
<evidence type="ECO:0000256" key="5">
    <source>
        <dbReference type="ARBA" id="ARBA00023136"/>
    </source>
</evidence>
<protein>
    <recommendedName>
        <fullName evidence="8">EamA domain-containing protein</fullName>
    </recommendedName>
</protein>
<feature type="domain" description="EamA" evidence="8">
    <location>
        <begin position="12"/>
        <end position="158"/>
    </location>
</feature>
<dbReference type="eggNOG" id="COG0697">
    <property type="taxonomic scope" value="Bacteria"/>
</dbReference>
<feature type="transmembrane region" description="Helical" evidence="7">
    <location>
        <begin position="267"/>
        <end position="286"/>
    </location>
</feature>
<keyword evidence="5 7" id="KW-0472">Membrane</keyword>
<evidence type="ECO:0000256" key="1">
    <source>
        <dbReference type="ARBA" id="ARBA00004141"/>
    </source>
</evidence>
<evidence type="ECO:0000256" key="4">
    <source>
        <dbReference type="ARBA" id="ARBA00022989"/>
    </source>
</evidence>
<dbReference type="Proteomes" id="UP000001880">
    <property type="component" value="Chromosome"/>
</dbReference>
<feature type="domain" description="EamA" evidence="8">
    <location>
        <begin position="176"/>
        <end position="306"/>
    </location>
</feature>
<dbReference type="EMBL" id="CP001804">
    <property type="protein sequence ID" value="ACY15084.1"/>
    <property type="molecule type" value="Genomic_DNA"/>
</dbReference>
<evidence type="ECO:0000259" key="8">
    <source>
        <dbReference type="Pfam" id="PF00892"/>
    </source>
</evidence>
<dbReference type="InterPro" id="IPR000620">
    <property type="entry name" value="EamA_dom"/>
</dbReference>